<comment type="catalytic activity">
    <reaction evidence="12 13">
        <text>L-threonine + hydrogencarbonate + ATP = L-threonylcarbamoyladenylate + diphosphate + H2O</text>
        <dbReference type="Rhea" id="RHEA:36407"/>
        <dbReference type="ChEBI" id="CHEBI:15377"/>
        <dbReference type="ChEBI" id="CHEBI:17544"/>
        <dbReference type="ChEBI" id="CHEBI:30616"/>
        <dbReference type="ChEBI" id="CHEBI:33019"/>
        <dbReference type="ChEBI" id="CHEBI:57926"/>
        <dbReference type="ChEBI" id="CHEBI:73682"/>
        <dbReference type="EC" id="2.7.7.87"/>
    </reaction>
</comment>
<protein>
    <recommendedName>
        <fullName evidence="4 13">Threonylcarbamoyl-AMP synthase</fullName>
        <shortName evidence="13">TC-AMP synthase</shortName>
        <ecNumber evidence="3 13">2.7.7.87</ecNumber>
    </recommendedName>
    <alternativeName>
        <fullName evidence="11 13">L-threonylcarbamoyladenylate synthase</fullName>
    </alternativeName>
</protein>
<dbReference type="FunFam" id="3.90.870.10:FF:000009">
    <property type="entry name" value="Threonylcarbamoyl-AMP synthase, putative"/>
    <property type="match status" value="1"/>
</dbReference>
<dbReference type="SUPFAM" id="SSF55821">
    <property type="entry name" value="YrdC/RibB"/>
    <property type="match status" value="1"/>
</dbReference>
<dbReference type="InterPro" id="IPR005145">
    <property type="entry name" value="Sua5_C"/>
</dbReference>
<feature type="binding site" evidence="14">
    <location>
        <position position="233"/>
    </location>
    <ligand>
        <name>ATP</name>
        <dbReference type="ChEBI" id="CHEBI:30616"/>
    </ligand>
</feature>
<dbReference type="GO" id="GO:0008033">
    <property type="term" value="P:tRNA processing"/>
    <property type="evidence" value="ECO:0007669"/>
    <property type="project" value="UniProtKB-KW"/>
</dbReference>
<keyword evidence="7 13" id="KW-0819">tRNA processing</keyword>
<evidence type="ECO:0000256" key="7">
    <source>
        <dbReference type="ARBA" id="ARBA00022694"/>
    </source>
</evidence>
<dbReference type="InterPro" id="IPR010923">
    <property type="entry name" value="T(6)A37_SUA5"/>
</dbReference>
<evidence type="ECO:0000256" key="14">
    <source>
        <dbReference type="PIRSR" id="PIRSR004930-1"/>
    </source>
</evidence>
<evidence type="ECO:0000256" key="11">
    <source>
        <dbReference type="ARBA" id="ARBA00029774"/>
    </source>
</evidence>
<feature type="domain" description="YrdC-like" evidence="15">
    <location>
        <begin position="10"/>
        <end position="196"/>
    </location>
</feature>
<dbReference type="Proteomes" id="UP000824002">
    <property type="component" value="Unassembled WGS sequence"/>
</dbReference>
<dbReference type="PANTHER" id="PTHR17490:SF16">
    <property type="entry name" value="THREONYLCARBAMOYL-AMP SYNTHASE"/>
    <property type="match status" value="1"/>
</dbReference>
<reference evidence="16" key="2">
    <citation type="journal article" date="2021" name="PeerJ">
        <title>Extensive microbial diversity within the chicken gut microbiome revealed by metagenomics and culture.</title>
        <authorList>
            <person name="Gilroy R."/>
            <person name="Ravi A."/>
            <person name="Getino M."/>
            <person name="Pursley I."/>
            <person name="Horton D.L."/>
            <person name="Alikhan N.F."/>
            <person name="Baker D."/>
            <person name="Gharbi K."/>
            <person name="Hall N."/>
            <person name="Watson M."/>
            <person name="Adriaenssens E.M."/>
            <person name="Foster-Nyarko E."/>
            <person name="Jarju S."/>
            <person name="Secka A."/>
            <person name="Antonio M."/>
            <person name="Oren A."/>
            <person name="Chaudhuri R.R."/>
            <person name="La Ragione R."/>
            <person name="Hildebrand F."/>
            <person name="Pallen M.J."/>
        </authorList>
    </citation>
    <scope>NUCLEOTIDE SEQUENCE</scope>
    <source>
        <strain evidence="16">CHK199-13235</strain>
    </source>
</reference>
<evidence type="ECO:0000259" key="15">
    <source>
        <dbReference type="PROSITE" id="PS51163"/>
    </source>
</evidence>
<reference evidence="16" key="1">
    <citation type="submission" date="2020-10" db="EMBL/GenBank/DDBJ databases">
        <authorList>
            <person name="Gilroy R."/>
        </authorList>
    </citation>
    <scope>NUCLEOTIDE SEQUENCE</scope>
    <source>
        <strain evidence="16">CHK199-13235</strain>
    </source>
</reference>
<name>A0A9D1FNE8_9FIRM</name>
<dbReference type="GO" id="GO:0005737">
    <property type="term" value="C:cytoplasm"/>
    <property type="evidence" value="ECO:0007669"/>
    <property type="project" value="UniProtKB-SubCell"/>
</dbReference>
<proteinExistence type="inferred from homology"/>
<sequence length="344" mass="36752">METKLLPADSAGIALACRLLRQGQVVGIPTETVYGLAANALDPEAAHRIYAAKGRPSDNPLIVHIAEFQDLYPLVAHCPKLAEKLADAFWPGPLTMIFPKSDKVPAATTGGMGTVAVRMPAHPAAREIIKECGLPLAAPSANLSGKPSPTKASHVYQDMKGRIPLILDGGDCRVGVESTVIAVYEDSVRLLRPGGITVEMLSEYCQVIVDDGVLHQLKEGEKALSPGMKYKHYAPSAQVILLDGPEDAFIQYVNSHAGEGVYAMAGEQEAKRLSVPALPFGGEDEEAEQARQLFECLRECDEKGAKTVYARLPDAKGVGLAVLNRLLRAAGFTVIALDKEDVHG</sequence>
<evidence type="ECO:0000256" key="8">
    <source>
        <dbReference type="ARBA" id="ARBA00022695"/>
    </source>
</evidence>
<feature type="binding site" evidence="14">
    <location>
        <position position="118"/>
    </location>
    <ligand>
        <name>ATP</name>
        <dbReference type="ChEBI" id="CHEBI:30616"/>
    </ligand>
</feature>
<dbReference type="GO" id="GO:0061710">
    <property type="term" value="F:L-threonylcarbamoyladenylate synthase"/>
    <property type="evidence" value="ECO:0007669"/>
    <property type="project" value="UniProtKB-EC"/>
</dbReference>
<dbReference type="EMBL" id="DVJP01000064">
    <property type="protein sequence ID" value="HIS77021.1"/>
    <property type="molecule type" value="Genomic_DNA"/>
</dbReference>
<comment type="caution">
    <text evidence="16">The sequence shown here is derived from an EMBL/GenBank/DDBJ whole genome shotgun (WGS) entry which is preliminary data.</text>
</comment>
<comment type="subcellular location">
    <subcellularLocation>
        <location evidence="1 13">Cytoplasm</location>
    </subcellularLocation>
</comment>
<dbReference type="EC" id="2.7.7.87" evidence="3 13"/>
<evidence type="ECO:0000313" key="17">
    <source>
        <dbReference type="Proteomes" id="UP000824002"/>
    </source>
</evidence>
<dbReference type="AlphaFoldDB" id="A0A9D1FNE8"/>
<dbReference type="Gene3D" id="3.40.50.11030">
    <property type="entry name" value="Threonylcarbamoyl-AMP synthase, C-terminal domain"/>
    <property type="match status" value="1"/>
</dbReference>
<evidence type="ECO:0000256" key="6">
    <source>
        <dbReference type="ARBA" id="ARBA00022679"/>
    </source>
</evidence>
<evidence type="ECO:0000313" key="16">
    <source>
        <dbReference type="EMBL" id="HIS77021.1"/>
    </source>
</evidence>
<evidence type="ECO:0000256" key="1">
    <source>
        <dbReference type="ARBA" id="ARBA00004496"/>
    </source>
</evidence>
<evidence type="ECO:0000256" key="3">
    <source>
        <dbReference type="ARBA" id="ARBA00012584"/>
    </source>
</evidence>
<evidence type="ECO:0000256" key="4">
    <source>
        <dbReference type="ARBA" id="ARBA00015492"/>
    </source>
</evidence>
<feature type="binding site" evidence="14">
    <location>
        <position position="55"/>
    </location>
    <ligand>
        <name>ATP</name>
        <dbReference type="ChEBI" id="CHEBI:30616"/>
    </ligand>
</feature>
<evidence type="ECO:0000256" key="12">
    <source>
        <dbReference type="ARBA" id="ARBA00048366"/>
    </source>
</evidence>
<evidence type="ECO:0000256" key="2">
    <source>
        <dbReference type="ARBA" id="ARBA00007663"/>
    </source>
</evidence>
<dbReference type="Pfam" id="PF01300">
    <property type="entry name" value="Sua5_yciO_yrdC"/>
    <property type="match status" value="1"/>
</dbReference>
<feature type="binding site" evidence="14">
    <location>
        <position position="148"/>
    </location>
    <ligand>
        <name>ATP</name>
        <dbReference type="ChEBI" id="CHEBI:30616"/>
    </ligand>
</feature>
<dbReference type="InterPro" id="IPR017945">
    <property type="entry name" value="DHBP_synth_RibB-like_a/b_dom"/>
</dbReference>
<dbReference type="PIRSF" id="PIRSF004930">
    <property type="entry name" value="Tln_factor_SUA5"/>
    <property type="match status" value="1"/>
</dbReference>
<feature type="binding site" evidence="14">
    <location>
        <position position="114"/>
    </location>
    <ligand>
        <name>ATP</name>
        <dbReference type="ChEBI" id="CHEBI:30616"/>
    </ligand>
</feature>
<feature type="binding site" evidence="14">
    <location>
        <position position="32"/>
    </location>
    <ligand>
        <name>L-threonine</name>
        <dbReference type="ChEBI" id="CHEBI:57926"/>
    </ligand>
</feature>
<dbReference type="PANTHER" id="PTHR17490">
    <property type="entry name" value="SUA5"/>
    <property type="match status" value="1"/>
</dbReference>
<evidence type="ECO:0000256" key="5">
    <source>
        <dbReference type="ARBA" id="ARBA00022490"/>
    </source>
</evidence>
<comment type="similarity">
    <text evidence="2 13">Belongs to the SUA5 family.</text>
</comment>
<dbReference type="PROSITE" id="PS51163">
    <property type="entry name" value="YRDC"/>
    <property type="match status" value="1"/>
</dbReference>
<accession>A0A9D1FNE8</accession>
<evidence type="ECO:0000256" key="13">
    <source>
        <dbReference type="PIRNR" id="PIRNR004930"/>
    </source>
</evidence>
<dbReference type="GO" id="GO:0006450">
    <property type="term" value="P:regulation of translational fidelity"/>
    <property type="evidence" value="ECO:0007669"/>
    <property type="project" value="TreeGrafter"/>
</dbReference>
<feature type="binding site" evidence="14">
    <location>
        <position position="138"/>
    </location>
    <ligand>
        <name>L-threonine</name>
        <dbReference type="ChEBI" id="CHEBI:57926"/>
    </ligand>
</feature>
<comment type="function">
    <text evidence="13">Required for the formation of a threonylcarbamoyl group on adenosine at position 37 (t(6)A37) in tRNAs that read codons beginning with adenine.</text>
</comment>
<feature type="binding site" evidence="14">
    <location>
        <position position="178"/>
    </location>
    <ligand>
        <name>L-threonine</name>
        <dbReference type="ChEBI" id="CHEBI:57926"/>
    </ligand>
</feature>
<feature type="binding site" evidence="14">
    <location>
        <position position="64"/>
    </location>
    <ligand>
        <name>L-threonine</name>
        <dbReference type="ChEBI" id="CHEBI:57926"/>
    </ligand>
</feature>
<keyword evidence="6 13" id="KW-0808">Transferase</keyword>
<dbReference type="InterPro" id="IPR006070">
    <property type="entry name" value="Sua5-like_dom"/>
</dbReference>
<evidence type="ECO:0000256" key="9">
    <source>
        <dbReference type="ARBA" id="ARBA00022741"/>
    </source>
</evidence>
<organism evidence="16 17">
    <name type="scientific">Candidatus Merdivicinus excrementipullorum</name>
    <dbReference type="NCBI Taxonomy" id="2840867"/>
    <lineage>
        <taxon>Bacteria</taxon>
        <taxon>Bacillati</taxon>
        <taxon>Bacillota</taxon>
        <taxon>Clostridia</taxon>
        <taxon>Eubacteriales</taxon>
        <taxon>Oscillospiraceae</taxon>
        <taxon>Oscillospiraceae incertae sedis</taxon>
        <taxon>Candidatus Merdivicinus</taxon>
    </lineage>
</organism>
<dbReference type="InterPro" id="IPR038385">
    <property type="entry name" value="Sua5/YwlC_C"/>
</dbReference>
<gene>
    <name evidence="16" type="ORF">IAB51_09500</name>
</gene>
<dbReference type="InterPro" id="IPR050156">
    <property type="entry name" value="TC-AMP_synthase_SUA5"/>
</dbReference>
<dbReference type="NCBIfam" id="TIGR00057">
    <property type="entry name" value="L-threonylcarbamoyladenylate synthase"/>
    <property type="match status" value="1"/>
</dbReference>
<dbReference type="GO" id="GO:0000049">
    <property type="term" value="F:tRNA binding"/>
    <property type="evidence" value="ECO:0007669"/>
    <property type="project" value="TreeGrafter"/>
</dbReference>
<dbReference type="Pfam" id="PF03481">
    <property type="entry name" value="Sua5_C"/>
    <property type="match status" value="1"/>
</dbReference>
<dbReference type="Gene3D" id="3.90.870.10">
    <property type="entry name" value="DHBP synthase"/>
    <property type="match status" value="1"/>
</dbReference>
<feature type="binding site" evidence="14">
    <location>
        <position position="140"/>
    </location>
    <ligand>
        <name>ATP</name>
        <dbReference type="ChEBI" id="CHEBI:30616"/>
    </ligand>
</feature>
<feature type="binding site" evidence="14">
    <location>
        <position position="59"/>
    </location>
    <ligand>
        <name>ATP</name>
        <dbReference type="ChEBI" id="CHEBI:30616"/>
    </ligand>
</feature>
<keyword evidence="10 13" id="KW-0067">ATP-binding</keyword>
<keyword evidence="8 13" id="KW-0548">Nucleotidyltransferase</keyword>
<dbReference type="GO" id="GO:0005524">
    <property type="term" value="F:ATP binding"/>
    <property type="evidence" value="ECO:0007669"/>
    <property type="project" value="UniProtKB-UniRule"/>
</dbReference>
<dbReference type="GO" id="GO:0003725">
    <property type="term" value="F:double-stranded RNA binding"/>
    <property type="evidence" value="ECO:0007669"/>
    <property type="project" value="UniProtKB-UniRule"/>
</dbReference>
<evidence type="ECO:0000256" key="10">
    <source>
        <dbReference type="ARBA" id="ARBA00022840"/>
    </source>
</evidence>
<keyword evidence="9 13" id="KW-0547">Nucleotide-binding</keyword>
<keyword evidence="5 13" id="KW-0963">Cytoplasm</keyword>
<feature type="binding site" evidence="14">
    <location>
        <position position="192"/>
    </location>
    <ligand>
        <name>ATP</name>
        <dbReference type="ChEBI" id="CHEBI:30616"/>
    </ligand>
</feature>